<dbReference type="VEuPathDB" id="FungiDB:ASPZODRAFT_128718"/>
<dbReference type="EMBL" id="KV878337">
    <property type="protein sequence ID" value="OJJ50113.1"/>
    <property type="molecule type" value="Genomic_DNA"/>
</dbReference>
<evidence type="ECO:0000256" key="2">
    <source>
        <dbReference type="ARBA" id="ARBA00022692"/>
    </source>
</evidence>
<evidence type="ECO:0000313" key="8">
    <source>
        <dbReference type="EMBL" id="OJJ50113.1"/>
    </source>
</evidence>
<keyword evidence="4 6" id="KW-0472">Membrane</keyword>
<dbReference type="STRING" id="1073090.A0A1L9SSK7"/>
<dbReference type="Pfam" id="PF20684">
    <property type="entry name" value="Fung_rhodopsin"/>
    <property type="match status" value="1"/>
</dbReference>
<comment type="similarity">
    <text evidence="5">Belongs to the SAT4 family.</text>
</comment>
<comment type="subcellular location">
    <subcellularLocation>
        <location evidence="1">Membrane</location>
        <topology evidence="1">Multi-pass membrane protein</topology>
    </subcellularLocation>
</comment>
<proteinExistence type="inferred from homology"/>
<evidence type="ECO:0000256" key="3">
    <source>
        <dbReference type="ARBA" id="ARBA00022989"/>
    </source>
</evidence>
<dbReference type="InterPro" id="IPR052337">
    <property type="entry name" value="SAT4-like"/>
</dbReference>
<evidence type="ECO:0000256" key="4">
    <source>
        <dbReference type="ARBA" id="ARBA00023136"/>
    </source>
</evidence>
<sequence length="341" mass="37307">MATSSAYDSYNSGTGLLITLWTLSVVSAMFIGLRGLAKWKIGHLSSDDAVMVVALVFFMVGSATATVAVDHGLGHRYTSIPHARAVKAIIFYCVTGTMGILCGTSGRVSFILYVRRLLPRNSIIQHVFWALVAGQIAINVVSIFLMFFECGGNVAAVFDAGLSQTKCMSRWIQIDYGYFQGCFNTACDLFLAVYPTYTFWSLQLKLRVKIALACLLGLGLFAMIASVVKTVLITTIARTSDPTVDQVTLLRWVYIEAAIVIITASIPCLRSLFVVAVANLFNASTKQKAATYGLRSGRYSRHLDEMEMMYDETPAQILQRGGGIMKHVDVVVREDPASAIF</sequence>
<feature type="transmembrane region" description="Helical" evidence="6">
    <location>
        <begin position="257"/>
        <end position="281"/>
    </location>
</feature>
<reference evidence="9" key="1">
    <citation type="journal article" date="2017" name="Genome Biol.">
        <title>Comparative genomics reveals high biological diversity and specific adaptations in the industrially and medically important fungal genus Aspergillus.</title>
        <authorList>
            <person name="de Vries R.P."/>
            <person name="Riley R."/>
            <person name="Wiebenga A."/>
            <person name="Aguilar-Osorio G."/>
            <person name="Amillis S."/>
            <person name="Uchima C.A."/>
            <person name="Anderluh G."/>
            <person name="Asadollahi M."/>
            <person name="Askin M."/>
            <person name="Barry K."/>
            <person name="Battaglia E."/>
            <person name="Bayram O."/>
            <person name="Benocci T."/>
            <person name="Braus-Stromeyer S.A."/>
            <person name="Caldana C."/>
            <person name="Canovas D."/>
            <person name="Cerqueira G.C."/>
            <person name="Chen F."/>
            <person name="Chen W."/>
            <person name="Choi C."/>
            <person name="Clum A."/>
            <person name="Dos Santos R.A."/>
            <person name="Damasio A.R."/>
            <person name="Diallinas G."/>
            <person name="Emri T."/>
            <person name="Fekete E."/>
            <person name="Flipphi M."/>
            <person name="Freyberg S."/>
            <person name="Gallo A."/>
            <person name="Gournas C."/>
            <person name="Habgood R."/>
            <person name="Hainaut M."/>
            <person name="Harispe M.L."/>
            <person name="Henrissat B."/>
            <person name="Hilden K.S."/>
            <person name="Hope R."/>
            <person name="Hossain A."/>
            <person name="Karabika E."/>
            <person name="Karaffa L."/>
            <person name="Karanyi Z."/>
            <person name="Krasevec N."/>
            <person name="Kuo A."/>
            <person name="Kusch H."/>
            <person name="LaButti K."/>
            <person name="Lagendijk E.L."/>
            <person name="Lapidus A."/>
            <person name="Levasseur A."/>
            <person name="Lindquist E."/>
            <person name="Lipzen A."/>
            <person name="Logrieco A.F."/>
            <person name="MacCabe A."/>
            <person name="Maekelae M.R."/>
            <person name="Malavazi I."/>
            <person name="Melin P."/>
            <person name="Meyer V."/>
            <person name="Mielnichuk N."/>
            <person name="Miskei M."/>
            <person name="Molnar A.P."/>
            <person name="Mule G."/>
            <person name="Ngan C.Y."/>
            <person name="Orejas M."/>
            <person name="Orosz E."/>
            <person name="Ouedraogo J.P."/>
            <person name="Overkamp K.M."/>
            <person name="Park H.-S."/>
            <person name="Perrone G."/>
            <person name="Piumi F."/>
            <person name="Punt P.J."/>
            <person name="Ram A.F."/>
            <person name="Ramon A."/>
            <person name="Rauscher S."/>
            <person name="Record E."/>
            <person name="Riano-Pachon D.M."/>
            <person name="Robert V."/>
            <person name="Roehrig J."/>
            <person name="Ruller R."/>
            <person name="Salamov A."/>
            <person name="Salih N.S."/>
            <person name="Samson R.A."/>
            <person name="Sandor E."/>
            <person name="Sanguinetti M."/>
            <person name="Schuetze T."/>
            <person name="Sepcic K."/>
            <person name="Shelest E."/>
            <person name="Sherlock G."/>
            <person name="Sophianopoulou V."/>
            <person name="Squina F.M."/>
            <person name="Sun H."/>
            <person name="Susca A."/>
            <person name="Todd R.B."/>
            <person name="Tsang A."/>
            <person name="Unkles S.E."/>
            <person name="van de Wiele N."/>
            <person name="van Rossen-Uffink D."/>
            <person name="Oliveira J.V."/>
            <person name="Vesth T.C."/>
            <person name="Visser J."/>
            <person name="Yu J.-H."/>
            <person name="Zhou M."/>
            <person name="Andersen M.R."/>
            <person name="Archer D.B."/>
            <person name="Baker S.E."/>
            <person name="Benoit I."/>
            <person name="Brakhage A.A."/>
            <person name="Braus G.H."/>
            <person name="Fischer R."/>
            <person name="Frisvad J.C."/>
            <person name="Goldman G.H."/>
            <person name="Houbraken J."/>
            <person name="Oakley B."/>
            <person name="Pocsi I."/>
            <person name="Scazzocchio C."/>
            <person name="Seiboth B."/>
            <person name="vanKuyk P.A."/>
            <person name="Wortman J."/>
            <person name="Dyer P.S."/>
            <person name="Grigoriev I.V."/>
        </authorList>
    </citation>
    <scope>NUCLEOTIDE SEQUENCE [LARGE SCALE GENOMIC DNA]</scope>
    <source>
        <strain evidence="9">CBS 506.65</strain>
    </source>
</reference>
<evidence type="ECO:0000256" key="1">
    <source>
        <dbReference type="ARBA" id="ARBA00004141"/>
    </source>
</evidence>
<dbReference type="GO" id="GO:0016020">
    <property type="term" value="C:membrane"/>
    <property type="evidence" value="ECO:0007669"/>
    <property type="project" value="UniProtKB-SubCell"/>
</dbReference>
<dbReference type="Proteomes" id="UP000184188">
    <property type="component" value="Unassembled WGS sequence"/>
</dbReference>
<feature type="transmembrane region" description="Helical" evidence="6">
    <location>
        <begin position="15"/>
        <end position="37"/>
    </location>
</feature>
<protein>
    <recommendedName>
        <fullName evidence="7">Rhodopsin domain-containing protein</fullName>
    </recommendedName>
</protein>
<keyword evidence="9" id="KW-1185">Reference proteome</keyword>
<keyword evidence="3 6" id="KW-1133">Transmembrane helix</keyword>
<feature type="transmembrane region" description="Helical" evidence="6">
    <location>
        <begin position="49"/>
        <end position="69"/>
    </location>
</feature>
<gene>
    <name evidence="8" type="ORF">ASPZODRAFT_128718</name>
</gene>
<feature type="domain" description="Rhodopsin" evidence="7">
    <location>
        <begin position="33"/>
        <end position="273"/>
    </location>
</feature>
<dbReference type="RefSeq" id="XP_022584623.1">
    <property type="nucleotide sequence ID" value="XM_022722100.1"/>
</dbReference>
<evidence type="ECO:0000259" key="7">
    <source>
        <dbReference type="Pfam" id="PF20684"/>
    </source>
</evidence>
<evidence type="ECO:0000256" key="6">
    <source>
        <dbReference type="SAM" id="Phobius"/>
    </source>
</evidence>
<accession>A0A1L9SSK7</accession>
<dbReference type="OrthoDB" id="5429740at2759"/>
<name>A0A1L9SSK7_9EURO</name>
<evidence type="ECO:0000313" key="9">
    <source>
        <dbReference type="Proteomes" id="UP000184188"/>
    </source>
</evidence>
<dbReference type="InterPro" id="IPR049326">
    <property type="entry name" value="Rhodopsin_dom_fungi"/>
</dbReference>
<evidence type="ECO:0000256" key="5">
    <source>
        <dbReference type="ARBA" id="ARBA00038359"/>
    </source>
</evidence>
<feature type="transmembrane region" description="Helical" evidence="6">
    <location>
        <begin position="89"/>
        <end position="114"/>
    </location>
</feature>
<dbReference type="GeneID" id="34608565"/>
<keyword evidence="2 6" id="KW-0812">Transmembrane</keyword>
<dbReference type="PANTHER" id="PTHR33048">
    <property type="entry name" value="PTH11-LIKE INTEGRAL MEMBRANE PROTEIN (AFU_ORTHOLOGUE AFUA_5G11245)"/>
    <property type="match status" value="1"/>
</dbReference>
<dbReference type="AlphaFoldDB" id="A0A1L9SSK7"/>
<feature type="transmembrane region" description="Helical" evidence="6">
    <location>
        <begin position="126"/>
        <end position="148"/>
    </location>
</feature>
<dbReference type="PANTHER" id="PTHR33048:SF155">
    <property type="entry name" value="INTEGRAL MEMBRANE PROTEIN"/>
    <property type="match status" value="1"/>
</dbReference>
<feature type="transmembrane region" description="Helical" evidence="6">
    <location>
        <begin position="212"/>
        <end position="237"/>
    </location>
</feature>
<organism evidence="8 9">
    <name type="scientific">Penicilliopsis zonata CBS 506.65</name>
    <dbReference type="NCBI Taxonomy" id="1073090"/>
    <lineage>
        <taxon>Eukaryota</taxon>
        <taxon>Fungi</taxon>
        <taxon>Dikarya</taxon>
        <taxon>Ascomycota</taxon>
        <taxon>Pezizomycotina</taxon>
        <taxon>Eurotiomycetes</taxon>
        <taxon>Eurotiomycetidae</taxon>
        <taxon>Eurotiales</taxon>
        <taxon>Aspergillaceae</taxon>
        <taxon>Penicilliopsis</taxon>
    </lineage>
</organism>